<proteinExistence type="predicted"/>
<organism evidence="2 3">
    <name type="scientific">Cyclotella atomus</name>
    <dbReference type="NCBI Taxonomy" id="382360"/>
    <lineage>
        <taxon>Eukaryota</taxon>
        <taxon>Sar</taxon>
        <taxon>Stramenopiles</taxon>
        <taxon>Ochrophyta</taxon>
        <taxon>Bacillariophyta</taxon>
        <taxon>Coscinodiscophyceae</taxon>
        <taxon>Thalassiosirophycidae</taxon>
        <taxon>Stephanodiscales</taxon>
        <taxon>Stephanodiscaceae</taxon>
        <taxon>Cyclotella</taxon>
    </lineage>
</organism>
<sequence length="91" mass="10104">MFSRSVVPRLATLLFIVTLLKVESGYAPDKAPKLPDGFCPKSTGTVTATTGECMCNWQHKDGCVGSKCQYEMGLSWYHYSCEDCKCVEEPK</sequence>
<protein>
    <submittedName>
        <fullName evidence="2">Uncharacterized protein</fullName>
    </submittedName>
</protein>
<feature type="chain" id="PRO_5044748223" evidence="1">
    <location>
        <begin position="25"/>
        <end position="91"/>
    </location>
</feature>
<comment type="caution">
    <text evidence="2">The sequence shown here is derived from an EMBL/GenBank/DDBJ whole genome shotgun (WGS) entry which is preliminary data.</text>
</comment>
<evidence type="ECO:0000313" key="2">
    <source>
        <dbReference type="EMBL" id="KAL3798105.1"/>
    </source>
</evidence>
<dbReference type="Proteomes" id="UP001530400">
    <property type="component" value="Unassembled WGS sequence"/>
</dbReference>
<reference evidence="2 3" key="1">
    <citation type="submission" date="2024-10" db="EMBL/GenBank/DDBJ databases">
        <title>Updated reference genomes for cyclostephanoid diatoms.</title>
        <authorList>
            <person name="Roberts W.R."/>
            <person name="Alverson A.J."/>
        </authorList>
    </citation>
    <scope>NUCLEOTIDE SEQUENCE [LARGE SCALE GENOMIC DNA]</scope>
    <source>
        <strain evidence="2 3">AJA010-31</strain>
    </source>
</reference>
<evidence type="ECO:0000313" key="3">
    <source>
        <dbReference type="Proteomes" id="UP001530400"/>
    </source>
</evidence>
<dbReference type="AlphaFoldDB" id="A0ABD3QK46"/>
<gene>
    <name evidence="2" type="ORF">ACHAWO_010849</name>
</gene>
<evidence type="ECO:0000256" key="1">
    <source>
        <dbReference type="SAM" id="SignalP"/>
    </source>
</evidence>
<feature type="signal peptide" evidence="1">
    <location>
        <begin position="1"/>
        <end position="24"/>
    </location>
</feature>
<accession>A0ABD3QK46</accession>
<dbReference type="EMBL" id="JALLPJ020000230">
    <property type="protein sequence ID" value="KAL3798105.1"/>
    <property type="molecule type" value="Genomic_DNA"/>
</dbReference>
<name>A0ABD3QK46_9STRA</name>
<keyword evidence="1" id="KW-0732">Signal</keyword>
<keyword evidence="3" id="KW-1185">Reference proteome</keyword>